<gene>
    <name evidence="11" type="ORF">FocTR4_00004252</name>
</gene>
<evidence type="ECO:0000256" key="5">
    <source>
        <dbReference type="ARBA" id="ARBA00022989"/>
    </source>
</evidence>
<accession>A0A5C6TD09</accession>
<keyword evidence="7" id="KW-0325">Glycoprotein</keyword>
<feature type="transmembrane region" description="Helical" evidence="9">
    <location>
        <begin position="96"/>
        <end position="118"/>
    </location>
</feature>
<keyword evidence="3 9" id="KW-0812">Transmembrane</keyword>
<protein>
    <recommendedName>
        <fullName evidence="10">Major facilitator superfamily (MFS) profile domain-containing protein</fullName>
    </recommendedName>
</protein>
<evidence type="ECO:0000313" key="12">
    <source>
        <dbReference type="Proteomes" id="UP000321331"/>
    </source>
</evidence>
<keyword evidence="2" id="KW-0813">Transport</keyword>
<dbReference type="InterPro" id="IPR029167">
    <property type="entry name" value="Mug117"/>
</dbReference>
<feature type="transmembrane region" description="Helical" evidence="9">
    <location>
        <begin position="130"/>
        <end position="148"/>
    </location>
</feature>
<keyword evidence="4" id="KW-0732">Signal</keyword>
<dbReference type="InterPro" id="IPR013517">
    <property type="entry name" value="FG-GAP"/>
</dbReference>
<dbReference type="Pfam" id="PF13517">
    <property type="entry name" value="FG-GAP_3"/>
    <property type="match status" value="1"/>
</dbReference>
<evidence type="ECO:0000256" key="7">
    <source>
        <dbReference type="ARBA" id="ARBA00023180"/>
    </source>
</evidence>
<feature type="transmembrane region" description="Helical" evidence="9">
    <location>
        <begin position="424"/>
        <end position="443"/>
    </location>
</feature>
<comment type="subcellular location">
    <subcellularLocation>
        <location evidence="1">Membrane</location>
        <topology evidence="1">Multi-pass membrane protein</topology>
    </subcellularLocation>
</comment>
<reference evidence="11 12" key="1">
    <citation type="submission" date="2019-07" db="EMBL/GenBank/DDBJ databases">
        <title>The First High-Quality Draft Genome Sequence of the Causal Agent of the Current Panama Disease Epidemic.</title>
        <authorList>
            <person name="Warmington R.J."/>
            <person name="Kay W."/>
            <person name="Jeffries A."/>
            <person name="Bebber D."/>
            <person name="Moore K."/>
            <person name="Studholme D.J."/>
        </authorList>
    </citation>
    <scope>NUCLEOTIDE SEQUENCE [LARGE SCALE GENOMIC DNA]</scope>
    <source>
        <strain evidence="11 12">TR4</strain>
    </source>
</reference>
<evidence type="ECO:0000256" key="9">
    <source>
        <dbReference type="SAM" id="Phobius"/>
    </source>
</evidence>
<feature type="region of interest" description="Disordered" evidence="8">
    <location>
        <begin position="1226"/>
        <end position="1253"/>
    </location>
</feature>
<dbReference type="GO" id="GO:0022857">
    <property type="term" value="F:transmembrane transporter activity"/>
    <property type="evidence" value="ECO:0007669"/>
    <property type="project" value="InterPro"/>
</dbReference>
<dbReference type="Pfam" id="PF07690">
    <property type="entry name" value="MFS_1"/>
    <property type="match status" value="1"/>
</dbReference>
<feature type="transmembrane region" description="Helical" evidence="9">
    <location>
        <begin position="359"/>
        <end position="375"/>
    </location>
</feature>
<evidence type="ECO:0000259" key="10">
    <source>
        <dbReference type="PROSITE" id="PS50850"/>
    </source>
</evidence>
<dbReference type="FunFam" id="1.20.1250.20:FF:000034">
    <property type="entry name" value="MFS general substrate transporter"/>
    <property type="match status" value="1"/>
</dbReference>
<keyword evidence="6 9" id="KW-0472">Membrane</keyword>
<feature type="transmembrane region" description="Helical" evidence="9">
    <location>
        <begin position="291"/>
        <end position="308"/>
    </location>
</feature>
<dbReference type="InterPro" id="IPR036259">
    <property type="entry name" value="MFS_trans_sf"/>
</dbReference>
<dbReference type="InterPro" id="IPR020846">
    <property type="entry name" value="MFS_dom"/>
</dbReference>
<evidence type="ECO:0000256" key="1">
    <source>
        <dbReference type="ARBA" id="ARBA00004141"/>
    </source>
</evidence>
<evidence type="ECO:0000256" key="4">
    <source>
        <dbReference type="ARBA" id="ARBA00022729"/>
    </source>
</evidence>
<dbReference type="EMBL" id="VMNF01000005">
    <property type="protein sequence ID" value="TXC08028.1"/>
    <property type="molecule type" value="Genomic_DNA"/>
</dbReference>
<feature type="transmembrane region" description="Helical" evidence="9">
    <location>
        <begin position="381"/>
        <end position="403"/>
    </location>
</feature>
<dbReference type="PROSITE" id="PS50850">
    <property type="entry name" value="MFS"/>
    <property type="match status" value="1"/>
</dbReference>
<evidence type="ECO:0000313" key="11">
    <source>
        <dbReference type="EMBL" id="TXC08028.1"/>
    </source>
</evidence>
<feature type="compositionally biased region" description="Pro residues" evidence="8">
    <location>
        <begin position="1235"/>
        <end position="1253"/>
    </location>
</feature>
<feature type="transmembrane region" description="Helical" evidence="9">
    <location>
        <begin position="186"/>
        <end position="207"/>
    </location>
</feature>
<feature type="domain" description="Major facilitator superfamily (MFS) profile" evidence="10">
    <location>
        <begin position="59"/>
        <end position="482"/>
    </location>
</feature>
<dbReference type="InterPro" id="IPR011701">
    <property type="entry name" value="MFS"/>
</dbReference>
<dbReference type="SUPFAM" id="SSF69318">
    <property type="entry name" value="Integrin alpha N-terminal domain"/>
    <property type="match status" value="2"/>
</dbReference>
<name>A0A5C6TD09_FUSOC</name>
<dbReference type="FunFam" id="1.20.1250.20:FF:000364">
    <property type="entry name" value="MFS general substrate transporter"/>
    <property type="match status" value="1"/>
</dbReference>
<sequence>MALRNSISDEKDVEAIASHLDHANTAATNGGLSAEDMEFVANFPEEKKKKVLAKIDWRLMPMLAILYLVTYIDKANIGNAKIEGMLPDLGMNGEQYNIALSIYFIPYILAEIPSNMILNKFAKPSQYMATIMFIWGIVVVCTGLIHNFGQLCAIRILLGLFEAGFFPGAILIISKWYLPHETQTRVAILYTSAATGGAFSGLFAYAIAKMDGIGGQGGWRWIFFIEGIFTVVMSFVTWFLLIDSPTLSYWLTDEEKRYLVLRQASRRVTNSGEYREKTFDKGALFDVLKDWKAYLLVIMSWSNAAPNYGLKFSMPSIVKGMGFTSSNAQLMTIPPYLCGAISSYLLARFADKHKWRMPFIVGPQLCIIIAFSILMTKAEFIVQNLGVCYFAVCLACAGMYPILPGTSAWNIDNNLNPTKRAISIGFVTCAGTIGGIYGSYIYIDKEKPKYTTGYGASLGFAVAGILAAVTLETALVMINKKRSKISEAESLCMSNVNRARWGDIDGDGRADYMIIDNGGNVRAWRNSGTSDTPTWQPLGLRFSAKCMGDIRGVRFEDINGDGRDDWLWVNETGDGLNVAWRQGFWKGASSGPTHAGVGATNRSRIHFARIYGEAGFGLLPKVDYIYLQSTKQPNGKFKFNMRVWKNTGGGSTKLKADGNKYCNMHGVADGRQDYVWTRPSGKMMVWPNLGKKSVRGSDDYFWGSPKELWRPGRNLDRRDLHLVDWNDDGACDIAWVNPDNNNKISVWLNNYKKTGEFTWTYLADPAPVLNCPEKRGVGIHDLPVRFADISNNKMSDYICIQPDGRFYGWTHNSDGSWEKIEQFKKAESINRANIRFGNVNGRGGDDLIWVDKYTGDATVYINRGKMNTGGSNWWFLKSGKQYSGSWAGTCQYFPDLDGDGRADLHSIMSTFTNRGETFFNRCGLTDAVGDDAGWAPGQDPGFGKLQDSSDEPDSRGGTVPALEDTCPDGCWNVSDDKKIKCVYDGMLWDMEDRDDDIPDDRLNIKKLAAIGDSYSAGIGAGDRLGSIFDALKEGSAANFAQPPQYLTTFHRFEFNSLVDEMNQKLEEAVDRAGDSVKFINYDQYVGKYGGRFCEAGVDESTSESNTRKGLMFYELNSWDPAGTSPWKRGTGGGELNGTFYGDMLILGQITRLLDPNAELHHDGDEAKKALAARAGIFDYLIPDGYGRVFHPQIALHEMIASLVIYEIMLDHQARIGYAVWTPPPENTSCKTVKPSPTPSAPPKPPPPPTRPTLIPLPPFEPKYDCKGSKLCSGPLLRLKDCDHAVNYLRRETDPPFEYSTEKDHLNGNCWGKSDGIGCGVFLEGEGCEMKGYDMWDWYQMIRKDGSCKKCGKVEYKYGCTLKIDYVTGCNNHG</sequence>
<feature type="transmembrane region" description="Helical" evidence="9">
    <location>
        <begin position="328"/>
        <end position="347"/>
    </location>
</feature>
<proteinExistence type="predicted"/>
<feature type="transmembrane region" description="Helical" evidence="9">
    <location>
        <begin position="219"/>
        <end position="241"/>
    </location>
</feature>
<dbReference type="Gene3D" id="1.20.1250.20">
    <property type="entry name" value="MFS general substrate transporter like domains"/>
    <property type="match status" value="2"/>
</dbReference>
<feature type="transmembrane region" description="Helical" evidence="9">
    <location>
        <begin position="154"/>
        <end position="174"/>
    </location>
</feature>
<dbReference type="Proteomes" id="UP000321331">
    <property type="component" value="Unassembled WGS sequence"/>
</dbReference>
<evidence type="ECO:0000256" key="6">
    <source>
        <dbReference type="ARBA" id="ARBA00023136"/>
    </source>
</evidence>
<comment type="caution">
    <text evidence="11">The sequence shown here is derived from an EMBL/GenBank/DDBJ whole genome shotgun (WGS) entry which is preliminary data.</text>
</comment>
<keyword evidence="5 9" id="KW-1133">Transmembrane helix</keyword>
<evidence type="ECO:0000256" key="8">
    <source>
        <dbReference type="SAM" id="MobiDB-lite"/>
    </source>
</evidence>
<evidence type="ECO:0000256" key="2">
    <source>
        <dbReference type="ARBA" id="ARBA00022448"/>
    </source>
</evidence>
<dbReference type="SUPFAM" id="SSF103473">
    <property type="entry name" value="MFS general substrate transporter"/>
    <property type="match status" value="1"/>
</dbReference>
<organism evidence="11 12">
    <name type="scientific">Fusarium oxysporum f. sp. cubense</name>
    <dbReference type="NCBI Taxonomy" id="61366"/>
    <lineage>
        <taxon>Eukaryota</taxon>
        <taxon>Fungi</taxon>
        <taxon>Dikarya</taxon>
        <taxon>Ascomycota</taxon>
        <taxon>Pezizomycotina</taxon>
        <taxon>Sordariomycetes</taxon>
        <taxon>Hypocreomycetidae</taxon>
        <taxon>Hypocreales</taxon>
        <taxon>Nectriaceae</taxon>
        <taxon>Fusarium</taxon>
        <taxon>Fusarium oxysporum species complex</taxon>
    </lineage>
</organism>
<feature type="region of interest" description="Disordered" evidence="8">
    <location>
        <begin position="933"/>
        <end position="961"/>
    </location>
</feature>
<dbReference type="PANTHER" id="PTHR43791:SF79">
    <property type="entry name" value="MAJOR FACILITATOR SUPERFAMILY (MFS) PROFILE DOMAIN-CONTAINING PROTEIN"/>
    <property type="match status" value="1"/>
</dbReference>
<dbReference type="PANTHER" id="PTHR43791">
    <property type="entry name" value="PERMEASE-RELATED"/>
    <property type="match status" value="1"/>
</dbReference>
<feature type="transmembrane region" description="Helical" evidence="9">
    <location>
        <begin position="455"/>
        <end position="478"/>
    </location>
</feature>
<dbReference type="GO" id="GO:0016020">
    <property type="term" value="C:membrane"/>
    <property type="evidence" value="ECO:0007669"/>
    <property type="project" value="UniProtKB-SubCell"/>
</dbReference>
<evidence type="ECO:0000256" key="3">
    <source>
        <dbReference type="ARBA" id="ARBA00022692"/>
    </source>
</evidence>
<dbReference type="Pfam" id="PF15474">
    <property type="entry name" value="MU117"/>
    <property type="match status" value="1"/>
</dbReference>
<dbReference type="InterPro" id="IPR028994">
    <property type="entry name" value="Integrin_alpha_N"/>
</dbReference>